<evidence type="ECO:0000256" key="9">
    <source>
        <dbReference type="ARBA" id="ARBA00023235"/>
    </source>
</evidence>
<dbReference type="GO" id="GO:0019563">
    <property type="term" value="P:glycerol catabolic process"/>
    <property type="evidence" value="ECO:0007669"/>
    <property type="project" value="TreeGrafter"/>
</dbReference>
<comment type="pathway">
    <text evidence="2 10">Carbohydrate degradation; glycolysis; D-glyceraldehyde 3-phosphate from glycerone phosphate: step 1/1.</text>
</comment>
<reference evidence="11" key="1">
    <citation type="submission" date="2021-02" db="EMBL/GenBank/DDBJ databases">
        <authorList>
            <person name="Bekaert M."/>
        </authorList>
    </citation>
    <scope>NUCLEOTIDE SEQUENCE</scope>
    <source>
        <strain evidence="11">IoA-00</strain>
    </source>
</reference>
<protein>
    <recommendedName>
        <fullName evidence="7 10">Triosephosphate isomerase</fullName>
        <ecNumber evidence="6 10">5.3.1.1</ecNumber>
    </recommendedName>
</protein>
<comment type="catalytic activity">
    <reaction evidence="1 10">
        <text>D-glyceraldehyde 3-phosphate = dihydroxyacetone phosphate</text>
        <dbReference type="Rhea" id="RHEA:18585"/>
        <dbReference type="ChEBI" id="CHEBI:57642"/>
        <dbReference type="ChEBI" id="CHEBI:59776"/>
        <dbReference type="EC" id="5.3.1.1"/>
    </reaction>
</comment>
<dbReference type="GO" id="GO:0006096">
    <property type="term" value="P:glycolytic process"/>
    <property type="evidence" value="ECO:0007669"/>
    <property type="project" value="UniProtKB-UniPathway"/>
</dbReference>
<comment type="pathway">
    <text evidence="3 10">Carbohydrate biosynthesis; gluconeogenesis.</text>
</comment>
<evidence type="ECO:0000256" key="3">
    <source>
        <dbReference type="ARBA" id="ARBA00004742"/>
    </source>
</evidence>
<evidence type="ECO:0000313" key="12">
    <source>
        <dbReference type="Proteomes" id="UP000675881"/>
    </source>
</evidence>
<keyword evidence="10" id="KW-0324">Glycolysis</keyword>
<sequence>MADETKKTTQFTLYEILNIIKQQSKEQAIKIFSIAMYSASKGDLDPNCDDGVGVSPATWTLPVLNFLPISEWQLKIVIRWLKEHFSRECRNVIGESDELIGKKVVFAFKSGLKIIPYIGEKLNEPIYAKVSDLDRAVLSYEPVWAIAAGKTATPDQALETHFTLGK</sequence>
<comment type="similarity">
    <text evidence="4 10">Belongs to the triosephosphate isomerase family.</text>
</comment>
<keyword evidence="12" id="KW-1185">Reference proteome</keyword>
<dbReference type="InterPro" id="IPR013785">
    <property type="entry name" value="Aldolase_TIM"/>
</dbReference>
<dbReference type="AlphaFoldDB" id="A0A7R8CJ13"/>
<name>A0A7R8CJ13_LEPSM</name>
<dbReference type="GO" id="GO:0046166">
    <property type="term" value="P:glyceraldehyde-3-phosphate biosynthetic process"/>
    <property type="evidence" value="ECO:0007669"/>
    <property type="project" value="TreeGrafter"/>
</dbReference>
<gene>
    <name evidence="11" type="ORF">LSAA_3308</name>
</gene>
<comment type="subunit">
    <text evidence="5">Homodimer.</text>
</comment>
<dbReference type="UniPathway" id="UPA00109">
    <property type="reaction ID" value="UER00189"/>
</dbReference>
<dbReference type="Proteomes" id="UP000675881">
    <property type="component" value="Chromosome 11"/>
</dbReference>
<dbReference type="Pfam" id="PF00121">
    <property type="entry name" value="TIM"/>
    <property type="match status" value="1"/>
</dbReference>
<dbReference type="EC" id="5.3.1.1" evidence="6 10"/>
<evidence type="ECO:0000256" key="8">
    <source>
        <dbReference type="ARBA" id="ARBA00022432"/>
    </source>
</evidence>
<accession>A0A7R8CJ13</accession>
<evidence type="ECO:0000256" key="10">
    <source>
        <dbReference type="RuleBase" id="RU363013"/>
    </source>
</evidence>
<evidence type="ECO:0000256" key="7">
    <source>
        <dbReference type="ARBA" id="ARBA00019397"/>
    </source>
</evidence>
<keyword evidence="9 10" id="KW-0413">Isomerase</keyword>
<evidence type="ECO:0000256" key="5">
    <source>
        <dbReference type="ARBA" id="ARBA00011738"/>
    </source>
</evidence>
<dbReference type="GO" id="GO:0006094">
    <property type="term" value="P:gluconeogenesis"/>
    <property type="evidence" value="ECO:0007669"/>
    <property type="project" value="UniProtKB-UniPathway"/>
</dbReference>
<dbReference type="PANTHER" id="PTHR21139:SF2">
    <property type="entry name" value="TRIOSEPHOSPHATE ISOMERASE"/>
    <property type="match status" value="1"/>
</dbReference>
<dbReference type="OrthoDB" id="6715177at2759"/>
<dbReference type="InterPro" id="IPR000652">
    <property type="entry name" value="Triosephosphate_isomerase"/>
</dbReference>
<evidence type="ECO:0000256" key="2">
    <source>
        <dbReference type="ARBA" id="ARBA00004680"/>
    </source>
</evidence>
<keyword evidence="8 10" id="KW-0312">Gluconeogenesis</keyword>
<dbReference type="PROSITE" id="PS51440">
    <property type="entry name" value="TIM_2"/>
    <property type="match status" value="1"/>
</dbReference>
<dbReference type="GO" id="GO:0005829">
    <property type="term" value="C:cytosol"/>
    <property type="evidence" value="ECO:0007669"/>
    <property type="project" value="TreeGrafter"/>
</dbReference>
<evidence type="ECO:0000256" key="6">
    <source>
        <dbReference type="ARBA" id="ARBA00011940"/>
    </source>
</evidence>
<dbReference type="UniPathway" id="UPA00138"/>
<dbReference type="SUPFAM" id="SSF51351">
    <property type="entry name" value="Triosephosphate isomerase (TIM)"/>
    <property type="match status" value="1"/>
</dbReference>
<dbReference type="Gene3D" id="3.20.20.70">
    <property type="entry name" value="Aldolase class I"/>
    <property type="match status" value="1"/>
</dbReference>
<dbReference type="GO" id="GO:0004807">
    <property type="term" value="F:triose-phosphate isomerase activity"/>
    <property type="evidence" value="ECO:0007669"/>
    <property type="project" value="UniProtKB-EC"/>
</dbReference>
<dbReference type="PANTHER" id="PTHR21139">
    <property type="entry name" value="TRIOSEPHOSPHATE ISOMERASE"/>
    <property type="match status" value="1"/>
</dbReference>
<dbReference type="EMBL" id="HG994590">
    <property type="protein sequence ID" value="CAF2806699.1"/>
    <property type="molecule type" value="Genomic_DNA"/>
</dbReference>
<proteinExistence type="inferred from homology"/>
<organism evidence="11 12">
    <name type="scientific">Lepeophtheirus salmonis</name>
    <name type="common">Salmon louse</name>
    <name type="synonym">Caligus salmonis</name>
    <dbReference type="NCBI Taxonomy" id="72036"/>
    <lineage>
        <taxon>Eukaryota</taxon>
        <taxon>Metazoa</taxon>
        <taxon>Ecdysozoa</taxon>
        <taxon>Arthropoda</taxon>
        <taxon>Crustacea</taxon>
        <taxon>Multicrustacea</taxon>
        <taxon>Hexanauplia</taxon>
        <taxon>Copepoda</taxon>
        <taxon>Siphonostomatoida</taxon>
        <taxon>Caligidae</taxon>
        <taxon>Lepeophtheirus</taxon>
    </lineage>
</organism>
<evidence type="ECO:0000256" key="1">
    <source>
        <dbReference type="ARBA" id="ARBA00000474"/>
    </source>
</evidence>
<evidence type="ECO:0000313" key="11">
    <source>
        <dbReference type="EMBL" id="CAF2806699.1"/>
    </source>
</evidence>
<dbReference type="InterPro" id="IPR035990">
    <property type="entry name" value="TIM_sf"/>
</dbReference>
<evidence type="ECO:0000256" key="4">
    <source>
        <dbReference type="ARBA" id="ARBA00007422"/>
    </source>
</evidence>